<proteinExistence type="inferred from homology"/>
<dbReference type="Proteomes" id="UP000783287">
    <property type="component" value="Unassembled WGS sequence"/>
</dbReference>
<gene>
    <name evidence="4" type="ORF">KC909_06950</name>
</gene>
<organism evidence="4 5">
    <name type="scientific">Candidatus Dojkabacteria bacterium</name>
    <dbReference type="NCBI Taxonomy" id="2099670"/>
    <lineage>
        <taxon>Bacteria</taxon>
        <taxon>Candidatus Dojkabacteria</taxon>
    </lineage>
</organism>
<protein>
    <submittedName>
        <fullName evidence="4">N-acetyltransferase</fullName>
    </submittedName>
</protein>
<dbReference type="EMBL" id="JAGQLK010000239">
    <property type="protein sequence ID" value="MCA9384071.1"/>
    <property type="molecule type" value="Genomic_DNA"/>
</dbReference>
<keyword evidence="2" id="KW-0808">Transferase</keyword>
<dbReference type="SUPFAM" id="SSF51161">
    <property type="entry name" value="Trimeric LpxA-like enzymes"/>
    <property type="match status" value="1"/>
</dbReference>
<evidence type="ECO:0000313" key="5">
    <source>
        <dbReference type="Proteomes" id="UP000783287"/>
    </source>
</evidence>
<comment type="similarity">
    <text evidence="1">Belongs to the transferase hexapeptide repeat family.</text>
</comment>
<evidence type="ECO:0000313" key="4">
    <source>
        <dbReference type="EMBL" id="MCA9384071.1"/>
    </source>
</evidence>
<accession>A0A955RJL7</accession>
<dbReference type="Pfam" id="PF00132">
    <property type="entry name" value="Hexapep"/>
    <property type="match status" value="1"/>
</dbReference>
<dbReference type="GO" id="GO:0008374">
    <property type="term" value="F:O-acyltransferase activity"/>
    <property type="evidence" value="ECO:0007669"/>
    <property type="project" value="TreeGrafter"/>
</dbReference>
<dbReference type="PANTHER" id="PTHR23416:SF23">
    <property type="entry name" value="ACETYLTRANSFERASE C18B11.09C-RELATED"/>
    <property type="match status" value="1"/>
</dbReference>
<evidence type="ECO:0000256" key="1">
    <source>
        <dbReference type="ARBA" id="ARBA00007274"/>
    </source>
</evidence>
<feature type="non-terminal residue" evidence="4">
    <location>
        <position position="1"/>
    </location>
</feature>
<sequence>IKVDGSPRGMDDVSVTTTTLKRGCSIGAGSVILPGVTIGEFAMVGAGSVVTKDIPPFTLYFGNPAKFIRRIDEKGEAVS</sequence>
<evidence type="ECO:0000256" key="3">
    <source>
        <dbReference type="ARBA" id="ARBA00022737"/>
    </source>
</evidence>
<dbReference type="InterPro" id="IPR018357">
    <property type="entry name" value="Hexapep_transf_CS"/>
</dbReference>
<reference evidence="4" key="1">
    <citation type="submission" date="2020-04" db="EMBL/GenBank/DDBJ databases">
        <authorList>
            <person name="Zhang T."/>
        </authorList>
    </citation>
    <scope>NUCLEOTIDE SEQUENCE</scope>
    <source>
        <strain evidence="4">HKST-UBA14</strain>
    </source>
</reference>
<dbReference type="InterPro" id="IPR001451">
    <property type="entry name" value="Hexapep"/>
</dbReference>
<dbReference type="AlphaFoldDB" id="A0A955RJL7"/>
<dbReference type="InterPro" id="IPR051159">
    <property type="entry name" value="Hexapeptide_acetyltransf"/>
</dbReference>
<keyword evidence="3" id="KW-0677">Repeat</keyword>
<evidence type="ECO:0000256" key="2">
    <source>
        <dbReference type="ARBA" id="ARBA00022679"/>
    </source>
</evidence>
<comment type="caution">
    <text evidence="4">The sequence shown here is derived from an EMBL/GenBank/DDBJ whole genome shotgun (WGS) entry which is preliminary data.</text>
</comment>
<reference evidence="4" key="2">
    <citation type="journal article" date="2021" name="Microbiome">
        <title>Successional dynamics and alternative stable states in a saline activated sludge microbial community over 9 years.</title>
        <authorList>
            <person name="Wang Y."/>
            <person name="Ye J."/>
            <person name="Ju F."/>
            <person name="Liu L."/>
            <person name="Boyd J.A."/>
            <person name="Deng Y."/>
            <person name="Parks D.H."/>
            <person name="Jiang X."/>
            <person name="Yin X."/>
            <person name="Woodcroft B.J."/>
            <person name="Tyson G.W."/>
            <person name="Hugenholtz P."/>
            <person name="Polz M.F."/>
            <person name="Zhang T."/>
        </authorList>
    </citation>
    <scope>NUCLEOTIDE SEQUENCE</scope>
    <source>
        <strain evidence="4">HKST-UBA14</strain>
    </source>
</reference>
<dbReference type="Gene3D" id="2.160.10.10">
    <property type="entry name" value="Hexapeptide repeat proteins"/>
    <property type="match status" value="1"/>
</dbReference>
<name>A0A955RJL7_9BACT</name>
<dbReference type="PROSITE" id="PS00101">
    <property type="entry name" value="HEXAPEP_TRANSFERASES"/>
    <property type="match status" value="1"/>
</dbReference>
<dbReference type="PANTHER" id="PTHR23416">
    <property type="entry name" value="SIALIC ACID SYNTHASE-RELATED"/>
    <property type="match status" value="1"/>
</dbReference>
<dbReference type="InterPro" id="IPR011004">
    <property type="entry name" value="Trimer_LpxA-like_sf"/>
</dbReference>